<evidence type="ECO:0000313" key="4">
    <source>
        <dbReference type="Proteomes" id="UP001626549"/>
    </source>
</evidence>
<dbReference type="InterPro" id="IPR025699">
    <property type="entry name" value="ABC2_memb-like"/>
</dbReference>
<gene>
    <name evidence="3" type="ORF">R0137_13260</name>
</gene>
<evidence type="ECO:0000313" key="3">
    <source>
        <dbReference type="EMBL" id="WOJ96206.1"/>
    </source>
</evidence>
<evidence type="ECO:0000256" key="2">
    <source>
        <dbReference type="SAM" id="Phobius"/>
    </source>
</evidence>
<feature type="region of interest" description="Disordered" evidence="1">
    <location>
        <begin position="87"/>
        <end position="128"/>
    </location>
</feature>
<keyword evidence="4" id="KW-1185">Reference proteome</keyword>
<feature type="compositionally biased region" description="Pro residues" evidence="1">
    <location>
        <begin position="116"/>
        <end position="126"/>
    </location>
</feature>
<dbReference type="Proteomes" id="UP001626549">
    <property type="component" value="Chromosome"/>
</dbReference>
<feature type="transmembrane region" description="Helical" evidence="2">
    <location>
        <begin position="365"/>
        <end position="385"/>
    </location>
</feature>
<accession>A0ABZ0IA28</accession>
<organism evidence="3 4">
    <name type="scientific">Congregibacter brevis</name>
    <dbReference type="NCBI Taxonomy" id="3081201"/>
    <lineage>
        <taxon>Bacteria</taxon>
        <taxon>Pseudomonadati</taxon>
        <taxon>Pseudomonadota</taxon>
        <taxon>Gammaproteobacteria</taxon>
        <taxon>Cellvibrionales</taxon>
        <taxon>Halieaceae</taxon>
        <taxon>Congregibacter</taxon>
    </lineage>
</organism>
<feature type="transmembrane region" description="Helical" evidence="2">
    <location>
        <begin position="227"/>
        <end position="254"/>
    </location>
</feature>
<feature type="transmembrane region" description="Helical" evidence="2">
    <location>
        <begin position="175"/>
        <end position="197"/>
    </location>
</feature>
<sequence>MATTQTTQFVTLLQREFREYKNSLFWTPIITAVVLAVLMLGSVVLVNRVSVIGDTILEAMMRKGSDNVNISISIGEDGEQQVTVVETSRVETSNQDLSPGTTASGGVDVSGSRDGPPGPPTAPQTPPYQVFVEQGSSEELWNFSREWNFNPTSDKTKVGDDDDGFDEMSGRELNVMLSVVHGILVLILLLTTVNYLLSSLYDDRKDRSVLFWRSMPVTEWQIVLSKFVVALICAPLIYIAISLLLQLAYVLLMMLLVARMDQDPFEVVVSNIDFVALMIDPISGWVMTALLIAPVYAWLLCASALARRSPFLMAVTPFMALMAAEYVFFGTEFVDNAVSRHFPHVSDTTAVGFYLFGPDWMAVDLLSVAAGLVFAGIALAAAVWLRAHRWELN</sequence>
<dbReference type="EMBL" id="CP136865">
    <property type="protein sequence ID" value="WOJ96206.1"/>
    <property type="molecule type" value="Genomic_DNA"/>
</dbReference>
<name>A0ABZ0IA28_9GAMM</name>
<dbReference type="RefSeq" id="WP_407326893.1">
    <property type="nucleotide sequence ID" value="NZ_CP136865.1"/>
</dbReference>
<feature type="transmembrane region" description="Helical" evidence="2">
    <location>
        <begin position="274"/>
        <end position="299"/>
    </location>
</feature>
<evidence type="ECO:0008006" key="5">
    <source>
        <dbReference type="Google" id="ProtNLM"/>
    </source>
</evidence>
<dbReference type="Pfam" id="PF13346">
    <property type="entry name" value="ABC2_membrane_5"/>
    <property type="match status" value="1"/>
</dbReference>
<proteinExistence type="predicted"/>
<keyword evidence="2" id="KW-1133">Transmembrane helix</keyword>
<feature type="transmembrane region" description="Helical" evidence="2">
    <location>
        <begin position="24"/>
        <end position="46"/>
    </location>
</feature>
<protein>
    <recommendedName>
        <fullName evidence="5">ABC transporter permease</fullName>
    </recommendedName>
</protein>
<keyword evidence="2" id="KW-0812">Transmembrane</keyword>
<feature type="transmembrane region" description="Helical" evidence="2">
    <location>
        <begin position="311"/>
        <end position="329"/>
    </location>
</feature>
<feature type="compositionally biased region" description="Low complexity" evidence="1">
    <location>
        <begin position="104"/>
        <end position="115"/>
    </location>
</feature>
<reference evidence="3 4" key="1">
    <citation type="submission" date="2023-10" db="EMBL/GenBank/DDBJ databases">
        <title>Two novel species belonging to the OM43/NOR5 clade.</title>
        <authorList>
            <person name="Park M."/>
        </authorList>
    </citation>
    <scope>NUCLEOTIDE SEQUENCE [LARGE SCALE GENOMIC DNA]</scope>
    <source>
        <strain evidence="3 4">IMCC45268</strain>
    </source>
</reference>
<evidence type="ECO:0000256" key="1">
    <source>
        <dbReference type="SAM" id="MobiDB-lite"/>
    </source>
</evidence>
<keyword evidence="2" id="KW-0472">Membrane</keyword>